<dbReference type="OrthoDB" id="419745at2759"/>
<dbReference type="EMBL" id="GG681708">
    <property type="protein sequence ID" value="EER04350.1"/>
    <property type="molecule type" value="Genomic_DNA"/>
</dbReference>
<name>C5LFZ3_PERM5</name>
<dbReference type="Proteomes" id="UP000007800">
    <property type="component" value="Unassembled WGS sequence"/>
</dbReference>
<dbReference type="InParanoid" id="C5LFZ3"/>
<evidence type="ECO:0000313" key="1">
    <source>
        <dbReference type="EMBL" id="EER04350.1"/>
    </source>
</evidence>
<dbReference type="GeneID" id="9036922"/>
<gene>
    <name evidence="1" type="ORF">Pmar_PMAR016701</name>
</gene>
<sequence length="335" mass="37042">MNSPFGSTCPYPLTVPPVLSHDMDELHQMYTDLILGMELAVPGTGPDTLVTLSRSRYDLIKGLFPVEWSLGVAKIGGGHYQYPHDVDDEERAFLFAREAIVKERPGVIVLGPLTEQGDILANCEYSNFVDMLIQSAREARPETKVVWDETLGGFGRIAGARPQLWSTEFFLKAITPDATIIPSVYGIDAALVACVINQDDSTDSEGALNDDDELPSVIDLNREVNGLRDLVTSGLSLPTASAYIGSYIYNKLWNELIGRSRVVVDVHHRGCWIAIEVLHDELRSDNLPACARLISRSDHDVLLVCPPFAYEDPQTALSHADELVQCMLDLFLRTE</sequence>
<evidence type="ECO:0000313" key="2">
    <source>
        <dbReference type="Proteomes" id="UP000007800"/>
    </source>
</evidence>
<reference evidence="1 2" key="1">
    <citation type="submission" date="2008-07" db="EMBL/GenBank/DDBJ databases">
        <authorList>
            <person name="El-Sayed N."/>
            <person name="Caler E."/>
            <person name="Inman J."/>
            <person name="Amedeo P."/>
            <person name="Hass B."/>
            <person name="Wortman J."/>
        </authorList>
    </citation>
    <scope>NUCLEOTIDE SEQUENCE [LARGE SCALE GENOMIC DNA]</scope>
    <source>
        <strain evidence="2">ATCC 50983 / TXsc</strain>
    </source>
</reference>
<proteinExistence type="predicted"/>
<protein>
    <submittedName>
        <fullName evidence="1">Uncharacterized protein</fullName>
    </submittedName>
</protein>
<dbReference type="AlphaFoldDB" id="C5LFZ3"/>
<dbReference type="RefSeq" id="XP_002772534.1">
    <property type="nucleotide sequence ID" value="XM_002772488.1"/>
</dbReference>
<accession>C5LFZ3</accession>
<keyword evidence="2" id="KW-1185">Reference proteome</keyword>
<dbReference type="OMA" id="CVINQDD"/>
<organism evidence="2">
    <name type="scientific">Perkinsus marinus (strain ATCC 50983 / TXsc)</name>
    <dbReference type="NCBI Taxonomy" id="423536"/>
    <lineage>
        <taxon>Eukaryota</taxon>
        <taxon>Sar</taxon>
        <taxon>Alveolata</taxon>
        <taxon>Perkinsozoa</taxon>
        <taxon>Perkinsea</taxon>
        <taxon>Perkinsida</taxon>
        <taxon>Perkinsidae</taxon>
        <taxon>Perkinsus</taxon>
    </lineage>
</organism>